<feature type="compositionally biased region" description="Basic residues" evidence="1">
    <location>
        <begin position="66"/>
        <end position="80"/>
    </location>
</feature>
<protein>
    <submittedName>
        <fullName evidence="2">Uncharacterized protein</fullName>
    </submittedName>
</protein>
<feature type="compositionally biased region" description="Basic and acidic residues" evidence="1">
    <location>
        <begin position="92"/>
        <end position="126"/>
    </location>
</feature>
<sequence length="143" mass="15873">ETEIIPDRRGRAARFHHGRSAGERDPHPARFGRGADEGTGIRSGRRRRHRHPGDGGGRGVRDRPGGRRHLHGRRRLRRGLQRPGPGALGRRGRGDGGRPRAGRRADAGHREHEQRRGRADGADGHVFHGPMPVRRPHLPEAPV</sequence>
<evidence type="ECO:0000256" key="1">
    <source>
        <dbReference type="SAM" id="MobiDB-lite"/>
    </source>
</evidence>
<evidence type="ECO:0000313" key="2">
    <source>
        <dbReference type="EMBL" id="CAA9381255.1"/>
    </source>
</evidence>
<reference evidence="2" key="1">
    <citation type="submission" date="2020-02" db="EMBL/GenBank/DDBJ databases">
        <authorList>
            <person name="Meier V. D."/>
        </authorList>
    </citation>
    <scope>NUCLEOTIDE SEQUENCE</scope>
    <source>
        <strain evidence="2">AVDCRST_MAG89</strain>
    </source>
</reference>
<dbReference type="EMBL" id="CADCTV010001133">
    <property type="protein sequence ID" value="CAA9381255.1"/>
    <property type="molecule type" value="Genomic_DNA"/>
</dbReference>
<feature type="non-terminal residue" evidence="2">
    <location>
        <position position="1"/>
    </location>
</feature>
<proteinExistence type="predicted"/>
<feature type="compositionally biased region" description="Basic and acidic residues" evidence="1">
    <location>
        <begin position="1"/>
        <end position="10"/>
    </location>
</feature>
<feature type="compositionally biased region" description="Basic and acidic residues" evidence="1">
    <location>
        <begin position="20"/>
        <end position="36"/>
    </location>
</feature>
<accession>A0A6J4N9F7</accession>
<name>A0A6J4N9F7_9BACT</name>
<dbReference type="AlphaFoldDB" id="A0A6J4N9F7"/>
<feature type="region of interest" description="Disordered" evidence="1">
    <location>
        <begin position="1"/>
        <end position="143"/>
    </location>
</feature>
<feature type="non-terminal residue" evidence="2">
    <location>
        <position position="143"/>
    </location>
</feature>
<gene>
    <name evidence="2" type="ORF">AVDCRST_MAG89-5410</name>
</gene>
<organism evidence="2">
    <name type="scientific">uncultured Gemmatimonadota bacterium</name>
    <dbReference type="NCBI Taxonomy" id="203437"/>
    <lineage>
        <taxon>Bacteria</taxon>
        <taxon>Pseudomonadati</taxon>
        <taxon>Gemmatimonadota</taxon>
        <taxon>environmental samples</taxon>
    </lineage>
</organism>